<gene>
    <name evidence="1" type="ORF">FYJ84_04040</name>
</gene>
<protein>
    <submittedName>
        <fullName evidence="1">Uncharacterized protein</fullName>
    </submittedName>
</protein>
<evidence type="ECO:0000313" key="1">
    <source>
        <dbReference type="EMBL" id="MSU08163.1"/>
    </source>
</evidence>
<dbReference type="GeneID" id="96778076"/>
<keyword evidence="2" id="KW-1185">Reference proteome</keyword>
<accession>A0A6I2U9K6</accession>
<dbReference type="Proteomes" id="UP000433181">
    <property type="component" value="Unassembled WGS sequence"/>
</dbReference>
<proteinExistence type="predicted"/>
<sequence length="99" mass="12178">MTNEEFLRRFDAHEKFTKREIREMCWGEVGEFIDERVVDELRWFLSKETIFQVEDRFFSISWFQGATECQENEYDDSYPVEVRRVEKVAYDYVPIEEDN</sequence>
<dbReference type="AlphaFoldDB" id="A0A6I2U9K6"/>
<reference evidence="1 2" key="1">
    <citation type="submission" date="2019-08" db="EMBL/GenBank/DDBJ databases">
        <title>In-depth cultivation of the pig gut microbiome towards novel bacterial diversity and tailored functional studies.</title>
        <authorList>
            <person name="Wylensek D."/>
            <person name="Hitch T.C.A."/>
            <person name="Clavel T."/>
        </authorList>
    </citation>
    <scope>NUCLEOTIDE SEQUENCE [LARGE SCALE GENOMIC DNA]</scope>
    <source>
        <strain evidence="1 2">WCA-693-APC-5D-A</strain>
    </source>
</reference>
<dbReference type="EMBL" id="VUNR01000005">
    <property type="protein sequence ID" value="MSU08163.1"/>
    <property type="molecule type" value="Genomic_DNA"/>
</dbReference>
<comment type="caution">
    <text evidence="1">The sequence shown here is derived from an EMBL/GenBank/DDBJ whole genome shotgun (WGS) entry which is preliminary data.</text>
</comment>
<organism evidence="1 2">
    <name type="scientific">Anaerovibrio slackiae</name>
    <dbReference type="NCBI Taxonomy" id="2652309"/>
    <lineage>
        <taxon>Bacteria</taxon>
        <taxon>Bacillati</taxon>
        <taxon>Bacillota</taxon>
        <taxon>Negativicutes</taxon>
        <taxon>Selenomonadales</taxon>
        <taxon>Selenomonadaceae</taxon>
        <taxon>Anaerovibrio</taxon>
    </lineage>
</organism>
<evidence type="ECO:0000313" key="2">
    <source>
        <dbReference type="Proteomes" id="UP000433181"/>
    </source>
</evidence>
<name>A0A6I2U9K6_9FIRM</name>
<dbReference type="RefSeq" id="WP_154406319.1">
    <property type="nucleotide sequence ID" value="NZ_VUNR01000005.1"/>
</dbReference>